<evidence type="ECO:0000259" key="5">
    <source>
        <dbReference type="PROSITE" id="PS50075"/>
    </source>
</evidence>
<evidence type="ECO:0000256" key="4">
    <source>
        <dbReference type="ARBA" id="ARBA00022679"/>
    </source>
</evidence>
<evidence type="ECO:0000313" key="7">
    <source>
        <dbReference type="EMBL" id="MDQ0556518.1"/>
    </source>
</evidence>
<dbReference type="Gene3D" id="1.10.1240.100">
    <property type="match status" value="1"/>
</dbReference>
<dbReference type="SUPFAM" id="SSF47336">
    <property type="entry name" value="ACP-like"/>
    <property type="match status" value="1"/>
</dbReference>
<evidence type="ECO:0000256" key="1">
    <source>
        <dbReference type="ARBA" id="ARBA00001957"/>
    </source>
</evidence>
<dbReference type="InterPro" id="IPR036291">
    <property type="entry name" value="NAD(P)-bd_dom_sf"/>
</dbReference>
<keyword evidence="4" id="KW-0808">Transferase</keyword>
<reference evidence="7 8" key="1">
    <citation type="submission" date="2023-07" db="EMBL/GenBank/DDBJ databases">
        <title>Genomic Encyclopedia of Type Strains, Phase IV (KMG-IV): sequencing the most valuable type-strain genomes for metagenomic binning, comparative biology and taxonomic classification.</title>
        <authorList>
            <person name="Goeker M."/>
        </authorList>
    </citation>
    <scope>NUCLEOTIDE SEQUENCE [LARGE SCALE GENOMIC DNA]</scope>
    <source>
        <strain evidence="7 8">DSM 15049</strain>
    </source>
</reference>
<organism evidence="7 8">
    <name type="scientific">Paraclostridium ghonii</name>
    <dbReference type="NCBI Taxonomy" id="29358"/>
    <lineage>
        <taxon>Bacteria</taxon>
        <taxon>Bacillati</taxon>
        <taxon>Bacillota</taxon>
        <taxon>Clostridia</taxon>
        <taxon>Peptostreptococcales</taxon>
        <taxon>Peptostreptococcaceae</taxon>
        <taxon>Paraclostridium</taxon>
    </lineage>
</organism>
<dbReference type="InterPro" id="IPR050091">
    <property type="entry name" value="PKS_NRPS_Biosynth_Enz"/>
</dbReference>
<dbReference type="InterPro" id="IPR057326">
    <property type="entry name" value="KR_dom"/>
</dbReference>
<evidence type="ECO:0000313" key="8">
    <source>
        <dbReference type="Proteomes" id="UP001232584"/>
    </source>
</evidence>
<dbReference type="InterPro" id="IPR001242">
    <property type="entry name" value="Condensation_dom"/>
</dbReference>
<dbReference type="InterPro" id="IPR023213">
    <property type="entry name" value="CAT-like_dom_sf"/>
</dbReference>
<dbReference type="Proteomes" id="UP001232584">
    <property type="component" value="Unassembled WGS sequence"/>
</dbReference>
<dbReference type="Pfam" id="PF00668">
    <property type="entry name" value="Condensation"/>
    <property type="match status" value="1"/>
</dbReference>
<name>A0ABU0N033_9FIRM</name>
<dbReference type="PROSITE" id="PS50075">
    <property type="entry name" value="CARRIER"/>
    <property type="match status" value="1"/>
</dbReference>
<dbReference type="InterPro" id="IPR016039">
    <property type="entry name" value="Thiolase-like"/>
</dbReference>
<keyword evidence="8" id="KW-1185">Reference proteome</keyword>
<dbReference type="Gene3D" id="3.30.559.10">
    <property type="entry name" value="Chloramphenicol acetyltransferase-like domain"/>
    <property type="match status" value="1"/>
</dbReference>
<sequence>MEKLLEKILVDTSNGKINKSTAIDLITMLKEEKHSNDDIAIIGIGFRFPFANNLGEFWDVIRGRFDCIRSFPNQRKKDIDNYLNYIDKYDNNRTYLDGSFLDRIDYFDNELFNITPNEARLMDPYQRLFLQIAWETIEDSGIGTERIKNTRTGVYVGCASNIKDCYQNFILNCEKESIPISIASNIPAMIPARISYLLNLKGPAITIDTACSSSLISIYQGCAGIKNGDCDLAIAGAIKLHTIPVDDDIYKIGIEASDGRTRAFDDKSDGSGFGEGVAAVLLKPLSKALQDNDNIYAVIKGGAINQDGKSMGITAPNPIAHKDVLVKAWKNSQIDPSNLSFIETHGTGTSLGDPIEVQGINEAFLEFTSKKQFCAISSVKSNIGHLYECAGMASIVKAILCLQNRAILPTNHFNTPNMKIDFADSPVYVNSKVRNLESLNKPMICGVSSFGFSGTNCHLILEEKPGRNDANEIQLNSDNILPLSAGSLDGLMKLVERYKEFFETNKEVNLSEVCYTASLGRCHHRFRIAIIVKEINDANHKLGLIKKENVRSLQKYEIFFGDYKLIKRNEKTKEYELTIEEKKEIDKLAAMVGNSEKLKLCEYYVKGADINWGNIFQDKKVRKLSIPTYPFTENRFWLDIKESVEEYEEKFFYETKWKLDEILNDTLSSPSNEKVIIFSDGTKLSKEIKEILEEKSNVVYEYNIQESLDYRKLFQKLDLNDISTIINICNSSFQDTDEIVTIFKELEYTELKRKIRFIGIGKNAYKVTNNDRELIPYNMLLLSLISTFRMESDNIISKSIDIDELATAEQIIKLIYRENDNSLMALRAGGLYTEELSEKNVEFLEDNFKVKENGVYIITGGTGGIGLEIAKYLSSINNVNIALLNRNNIFCNMVENKEKIQIIDKINKSGSIAKVFQVNIDDEMELNNILIELREEFGSINGIFHCAGIASKELLKNKSIKQVSKVISPKVNGAILLDKLTEKDNMDFMVLCSSICVSFGGPYQLDYIAANSFLNSFAYWRENKGKRTISINWATWKEVGMSVKNGFNIDTIFRAIDTKNAISCLDKILKSNEVNLIVGEINLKKHYLMLLEKSKIKLSKEINKLIKDYLSENKEKSGVIHKNDTLNITGNLDGKYNEVEVTLANIIYKVLGIKEINLNDNFFELGADSILIKRIHQEINDIYIDKISITDMFQYPTIKQLYDCIIKNESDKEINITSAEAEVPMDILEEVNTEDKSLNDSNKDNKTEYYLLSSQQKRQFILNCLDSKTTNYNISKVLILDGKLDLNRLDYVLKKVMIRHEALRSSFHMINGEPMQKIHNKVDFKIEYDAINGDEDVDKKIAESIKPFILEVPPLIRIKIINLAVDKNMMVFDMHHIIGDGESINVLMQDIARLYAGDKLPELRFQYKDYVEFQSKFNKSKRYNIQEEFWINMHKNKKLEKSIFTDYERGDQLDYRGSRIYKSIDRNITKGIKSIAVNNNSTLFMVLLATFSLVVSEYYDDDDVAIGTPIISRPNKEFDEVVGIFVNTLAIRMNPNKDKSFKDYLIEVKKICIDAFENQDYQFDNLTDKLKVRRELNKNPLFDVFFSLQNIGVKNFNLESINATAYDYQSNSSRFDISIDILEENEELSCILEYKTSLFNKETIDIMFNNYQEILSEVVTNSSIKIGDIKVLSNNTKVNKENSYDFTFNF</sequence>
<dbReference type="InterPro" id="IPR020841">
    <property type="entry name" value="PKS_Beta-ketoAc_synthase_dom"/>
</dbReference>
<dbReference type="EMBL" id="JAUSWG010000006">
    <property type="protein sequence ID" value="MDQ0556518.1"/>
    <property type="molecule type" value="Genomic_DNA"/>
</dbReference>
<dbReference type="SUPFAM" id="SSF52777">
    <property type="entry name" value="CoA-dependent acyltransferases"/>
    <property type="match status" value="2"/>
</dbReference>
<dbReference type="PANTHER" id="PTHR43775">
    <property type="entry name" value="FATTY ACID SYNTHASE"/>
    <property type="match status" value="1"/>
</dbReference>
<proteinExistence type="predicted"/>
<dbReference type="SMART" id="SM00822">
    <property type="entry name" value="PKS_KR"/>
    <property type="match status" value="1"/>
</dbReference>
<accession>A0ABU0N033</accession>
<dbReference type="InterPro" id="IPR018201">
    <property type="entry name" value="Ketoacyl_synth_AS"/>
</dbReference>
<dbReference type="Gene3D" id="1.10.1200.10">
    <property type="entry name" value="ACP-like"/>
    <property type="match status" value="1"/>
</dbReference>
<dbReference type="CDD" id="cd00833">
    <property type="entry name" value="PKS"/>
    <property type="match status" value="1"/>
</dbReference>
<evidence type="ECO:0000256" key="3">
    <source>
        <dbReference type="ARBA" id="ARBA00022553"/>
    </source>
</evidence>
<dbReference type="InterPro" id="IPR014030">
    <property type="entry name" value="Ketoacyl_synth_N"/>
</dbReference>
<gene>
    <name evidence="7" type="ORF">QOZ92_001632</name>
</gene>
<comment type="caution">
    <text evidence="7">The sequence shown here is derived from an EMBL/GenBank/DDBJ whole genome shotgun (WGS) entry which is preliminary data.</text>
</comment>
<dbReference type="InterPro" id="IPR014031">
    <property type="entry name" value="Ketoacyl_synth_C"/>
</dbReference>
<dbReference type="Pfam" id="PF22621">
    <property type="entry name" value="CurL-like_PKS_C"/>
    <property type="match status" value="1"/>
</dbReference>
<dbReference type="Gene3D" id="3.40.50.720">
    <property type="entry name" value="NAD(P)-binding Rossmann-like Domain"/>
    <property type="match status" value="1"/>
</dbReference>
<comment type="cofactor">
    <cofactor evidence="1">
        <name>pantetheine 4'-phosphate</name>
        <dbReference type="ChEBI" id="CHEBI:47942"/>
    </cofactor>
</comment>
<dbReference type="Gene3D" id="3.40.47.10">
    <property type="match status" value="1"/>
</dbReference>
<evidence type="ECO:0000259" key="6">
    <source>
        <dbReference type="PROSITE" id="PS52004"/>
    </source>
</evidence>
<dbReference type="InterPro" id="IPR009081">
    <property type="entry name" value="PP-bd_ACP"/>
</dbReference>
<dbReference type="PROSITE" id="PS52004">
    <property type="entry name" value="KS3_2"/>
    <property type="match status" value="1"/>
</dbReference>
<dbReference type="SUPFAM" id="SSF51735">
    <property type="entry name" value="NAD(P)-binding Rossmann-fold domains"/>
    <property type="match status" value="1"/>
</dbReference>
<dbReference type="Pfam" id="PF08659">
    <property type="entry name" value="KR"/>
    <property type="match status" value="1"/>
</dbReference>
<dbReference type="RefSeq" id="WP_307505861.1">
    <property type="nucleotide sequence ID" value="NZ_BAAACE010000027.1"/>
</dbReference>
<keyword evidence="2" id="KW-0596">Phosphopantetheine</keyword>
<dbReference type="SMART" id="SM00825">
    <property type="entry name" value="PKS_KS"/>
    <property type="match status" value="1"/>
</dbReference>
<dbReference type="Pfam" id="PF00550">
    <property type="entry name" value="PP-binding"/>
    <property type="match status" value="1"/>
</dbReference>
<dbReference type="Gene3D" id="3.30.559.30">
    <property type="entry name" value="Nonribosomal peptide synthetase, condensation domain"/>
    <property type="match status" value="1"/>
</dbReference>
<dbReference type="SUPFAM" id="SSF53901">
    <property type="entry name" value="Thiolase-like"/>
    <property type="match status" value="1"/>
</dbReference>
<dbReference type="InterPro" id="IPR013968">
    <property type="entry name" value="PKS_KR"/>
</dbReference>
<dbReference type="PANTHER" id="PTHR43775:SF37">
    <property type="entry name" value="SI:DKEY-61P9.11"/>
    <property type="match status" value="1"/>
</dbReference>
<dbReference type="CDD" id="cd19531">
    <property type="entry name" value="LCL_NRPS-like"/>
    <property type="match status" value="1"/>
</dbReference>
<keyword evidence="3" id="KW-0597">Phosphoprotein</keyword>
<evidence type="ECO:0000256" key="2">
    <source>
        <dbReference type="ARBA" id="ARBA00022450"/>
    </source>
</evidence>
<dbReference type="Pfam" id="PF02801">
    <property type="entry name" value="Ketoacyl-synt_C"/>
    <property type="match status" value="1"/>
</dbReference>
<dbReference type="PROSITE" id="PS00606">
    <property type="entry name" value="KS3_1"/>
    <property type="match status" value="1"/>
</dbReference>
<dbReference type="InterPro" id="IPR036736">
    <property type="entry name" value="ACP-like_sf"/>
</dbReference>
<protein>
    <submittedName>
        <fullName evidence="7">3-oxoacyl-(Acyl-carrier-protein) synthase/acyl carrier protein</fullName>
    </submittedName>
</protein>
<feature type="domain" description="Carrier" evidence="5">
    <location>
        <begin position="1134"/>
        <end position="1209"/>
    </location>
</feature>
<feature type="domain" description="Ketosynthase family 3 (KS3)" evidence="6">
    <location>
        <begin position="36"/>
        <end position="463"/>
    </location>
</feature>
<dbReference type="Pfam" id="PF00109">
    <property type="entry name" value="ketoacyl-synt"/>
    <property type="match status" value="1"/>
</dbReference>